<protein>
    <submittedName>
        <fullName evidence="7">Glutamate carboxypeptidase</fullName>
    </submittedName>
</protein>
<dbReference type="CDD" id="cd03885">
    <property type="entry name" value="M20_CPDG2"/>
    <property type="match status" value="1"/>
</dbReference>
<dbReference type="Pfam" id="PF07687">
    <property type="entry name" value="M20_dimer"/>
    <property type="match status" value="1"/>
</dbReference>
<keyword evidence="7" id="KW-0645">Protease</keyword>
<keyword evidence="7" id="KW-0121">Carboxypeptidase</keyword>
<evidence type="ECO:0000256" key="3">
    <source>
        <dbReference type="ARBA" id="ARBA00022801"/>
    </source>
</evidence>
<dbReference type="InterPro" id="IPR001261">
    <property type="entry name" value="ArgE/DapE_CS"/>
</dbReference>
<evidence type="ECO:0000259" key="6">
    <source>
        <dbReference type="Pfam" id="PF07687"/>
    </source>
</evidence>
<comment type="caution">
    <text evidence="7">The sequence shown here is derived from an EMBL/GenBank/DDBJ whole genome shotgun (WGS) entry which is preliminary data.</text>
</comment>
<dbReference type="PROSITE" id="PS00758">
    <property type="entry name" value="ARGE_DAPE_CPG2_1"/>
    <property type="match status" value="1"/>
</dbReference>
<gene>
    <name evidence="7" type="ORF">BKE38_15000</name>
</gene>
<dbReference type="InterPro" id="IPR017150">
    <property type="entry name" value="Pept_M20_glutamate_carboxypep"/>
</dbReference>
<dbReference type="Pfam" id="PF01546">
    <property type="entry name" value="Peptidase_M20"/>
    <property type="match status" value="1"/>
</dbReference>
<dbReference type="InterPro" id="IPR002933">
    <property type="entry name" value="Peptidase_M20"/>
</dbReference>
<dbReference type="PANTHER" id="PTHR43808:SF9">
    <property type="entry name" value="BLL0789 PROTEIN"/>
    <property type="match status" value="1"/>
</dbReference>
<evidence type="ECO:0000256" key="2">
    <source>
        <dbReference type="ARBA" id="ARBA00022723"/>
    </source>
</evidence>
<dbReference type="InterPro" id="IPR050072">
    <property type="entry name" value="Peptidase_M20A"/>
</dbReference>
<dbReference type="PANTHER" id="PTHR43808">
    <property type="entry name" value="ACETYLORNITHINE DEACETYLASE"/>
    <property type="match status" value="1"/>
</dbReference>
<reference evidence="7 8" key="1">
    <citation type="submission" date="2016-10" db="EMBL/GenBank/DDBJ databases">
        <title>Draft Genome sequence of Roseomonas sp. strain M3.</title>
        <authorList>
            <person name="Subhash Y."/>
            <person name="Lee S."/>
        </authorList>
    </citation>
    <scope>NUCLEOTIDE SEQUENCE [LARGE SCALE GENOMIC DNA]</scope>
    <source>
        <strain evidence="7 8">M3</strain>
    </source>
</reference>
<accession>A0A1V2H314</accession>
<dbReference type="Proteomes" id="UP000188879">
    <property type="component" value="Unassembled WGS sequence"/>
</dbReference>
<dbReference type="GO" id="GO:0004180">
    <property type="term" value="F:carboxypeptidase activity"/>
    <property type="evidence" value="ECO:0007669"/>
    <property type="project" value="UniProtKB-KW"/>
</dbReference>
<evidence type="ECO:0000256" key="1">
    <source>
        <dbReference type="ARBA" id="ARBA00001947"/>
    </source>
</evidence>
<dbReference type="SUPFAM" id="SSF53187">
    <property type="entry name" value="Zn-dependent exopeptidases"/>
    <property type="match status" value="1"/>
</dbReference>
<name>A0A1V2H314_9PROT</name>
<proteinExistence type="predicted"/>
<dbReference type="OrthoDB" id="9776600at2"/>
<dbReference type="RefSeq" id="WP_076958154.1">
    <property type="nucleotide sequence ID" value="NZ_MLCO01000144.1"/>
</dbReference>
<dbReference type="PIRSF" id="PIRSF037238">
    <property type="entry name" value="Carboxypeptidase_G2"/>
    <property type="match status" value="1"/>
</dbReference>
<keyword evidence="2" id="KW-0479">Metal-binding</keyword>
<feature type="active site" description="Proton acceptor" evidence="5">
    <location>
        <position position="148"/>
    </location>
</feature>
<evidence type="ECO:0000313" key="7">
    <source>
        <dbReference type="EMBL" id="ONG52117.1"/>
    </source>
</evidence>
<feature type="domain" description="Peptidase M20 dimerisation" evidence="6">
    <location>
        <begin position="184"/>
        <end position="281"/>
    </location>
</feature>
<dbReference type="Gene3D" id="3.40.630.10">
    <property type="entry name" value="Zn peptidases"/>
    <property type="match status" value="1"/>
</dbReference>
<evidence type="ECO:0000256" key="5">
    <source>
        <dbReference type="PIRSR" id="PIRSR037238-1"/>
    </source>
</evidence>
<evidence type="ECO:0000256" key="4">
    <source>
        <dbReference type="ARBA" id="ARBA00022833"/>
    </source>
</evidence>
<keyword evidence="4" id="KW-0862">Zinc</keyword>
<dbReference type="SUPFAM" id="SSF55031">
    <property type="entry name" value="Bacterial exopeptidase dimerisation domain"/>
    <property type="match status" value="1"/>
</dbReference>
<sequence>MPETKIGTSETLLEELRGWVELETPTTDPAAINRLIDKAEAELRAVGAVVERIPGRDGFGDQLMAKTPEGFAKGNGKPVLVSGHLDTVWDHGTLEKTIPFRVEGEKAFGPGIYDMKAGSFFAFHALREMLRQKVRPMSPITLLLTSDEEVGSPTSRALIEREALASCAVLIPEPAGGPDKCAVTARKGVGRFVVTARGVSAHAGGNWPDGASAVVTLARLITQIHALVDLPGGTTTNCAPVWGGTRPNVIAAEAGCEVDFRVATAADGARIEAAIKAMAGPQPEGTTVEITGGMNRPPLEEGPGNLALYAKARAIAAGIGYDLPKQHRGGGSDGNFTAALGIPTLDGLGCSGAGAHAIFEHVLWRELAPRCETLCGLMETLSEV</sequence>
<evidence type="ECO:0000313" key="8">
    <source>
        <dbReference type="Proteomes" id="UP000188879"/>
    </source>
</evidence>
<dbReference type="InterPro" id="IPR011650">
    <property type="entry name" value="Peptidase_M20_dimer"/>
</dbReference>
<dbReference type="InterPro" id="IPR036264">
    <property type="entry name" value="Bact_exopeptidase_dim_dom"/>
</dbReference>
<dbReference type="EMBL" id="MLCO01000144">
    <property type="protein sequence ID" value="ONG52117.1"/>
    <property type="molecule type" value="Genomic_DNA"/>
</dbReference>
<dbReference type="GO" id="GO:0046872">
    <property type="term" value="F:metal ion binding"/>
    <property type="evidence" value="ECO:0007669"/>
    <property type="project" value="UniProtKB-KW"/>
</dbReference>
<dbReference type="AlphaFoldDB" id="A0A1V2H314"/>
<keyword evidence="8" id="KW-1185">Reference proteome</keyword>
<comment type="cofactor">
    <cofactor evidence="1">
        <name>Zn(2+)</name>
        <dbReference type="ChEBI" id="CHEBI:29105"/>
    </cofactor>
</comment>
<feature type="active site" evidence="5">
    <location>
        <position position="86"/>
    </location>
</feature>
<dbReference type="Gene3D" id="3.30.70.360">
    <property type="match status" value="1"/>
</dbReference>
<organism evidence="7 8">
    <name type="scientific">Teichococcus deserti</name>
    <dbReference type="NCBI Taxonomy" id="1817963"/>
    <lineage>
        <taxon>Bacteria</taxon>
        <taxon>Pseudomonadati</taxon>
        <taxon>Pseudomonadota</taxon>
        <taxon>Alphaproteobacteria</taxon>
        <taxon>Acetobacterales</taxon>
        <taxon>Roseomonadaceae</taxon>
        <taxon>Roseomonas</taxon>
    </lineage>
</organism>
<keyword evidence="3" id="KW-0378">Hydrolase</keyword>